<proteinExistence type="predicted"/>
<dbReference type="EMBL" id="CP006918">
    <property type="protein sequence ID" value="AHM79555.1"/>
    <property type="molecule type" value="Genomic_DNA"/>
</dbReference>
<dbReference type="KEGG" id="kps:KPNJ2_02775"/>
<organism evidence="1 2">
    <name type="scientific">Klebsiella pneumoniae 30684/NJST258_2</name>
    <dbReference type="NCBI Taxonomy" id="1420013"/>
    <lineage>
        <taxon>Bacteria</taxon>
        <taxon>Pseudomonadati</taxon>
        <taxon>Pseudomonadota</taxon>
        <taxon>Gammaproteobacteria</taxon>
        <taxon>Enterobacterales</taxon>
        <taxon>Enterobacteriaceae</taxon>
        <taxon>Klebsiella/Raoultella group</taxon>
        <taxon>Klebsiella</taxon>
        <taxon>Klebsiella pneumoniae complex</taxon>
    </lineage>
</organism>
<evidence type="ECO:0000313" key="2">
    <source>
        <dbReference type="Proteomes" id="UP000019586"/>
    </source>
</evidence>
<reference evidence="1 2" key="1">
    <citation type="journal article" date="2014" name="Proc. Natl. Acad. Sci. U.S.A.">
        <title>Molecular dissection of the evolution of carbapenem-resistant multilocus sequence type 258 Klebsiella pneumoniae.</title>
        <authorList>
            <person name="Deleo F.R."/>
            <person name="Chen L."/>
            <person name="Porcella S.F."/>
            <person name="Martens C.A."/>
            <person name="Kobayashi S.D."/>
            <person name="Porter A.R."/>
            <person name="Chavda K.D."/>
            <person name="Jacobs M.R."/>
            <person name="Mathema B."/>
            <person name="Olsen R.J."/>
            <person name="Bonomo R.A."/>
            <person name="Musser J.M."/>
            <person name="Kreiswirth B.N."/>
        </authorList>
    </citation>
    <scope>NUCLEOTIDE SEQUENCE [LARGE SCALE GENOMIC DNA]</scope>
    <source>
        <strain evidence="1">30684/NJST258_2</strain>
    </source>
</reference>
<dbReference type="HOGENOM" id="CLU_3184811_0_0_6"/>
<gene>
    <name evidence="1" type="ORF">KPNJ2_02775</name>
</gene>
<dbReference type="AlphaFoldDB" id="W8UKF6"/>
<name>W8UKF6_KLEPN</name>
<sequence length="46" mass="5388">MRQSRRHLPMNSALVWHVAVAPAIYRGKNMAQRNGMNMQQDHIMKI</sequence>
<dbReference type="Proteomes" id="UP000019586">
    <property type="component" value="Chromosome"/>
</dbReference>
<dbReference type="PATRIC" id="fig|1420013.3.peg.2612"/>
<protein>
    <submittedName>
        <fullName evidence="1">Uncharacterized protein</fullName>
    </submittedName>
</protein>
<evidence type="ECO:0000313" key="1">
    <source>
        <dbReference type="EMBL" id="AHM79555.1"/>
    </source>
</evidence>
<accession>W8UKF6</accession>